<evidence type="ECO:0000256" key="5">
    <source>
        <dbReference type="ARBA" id="ARBA00022553"/>
    </source>
</evidence>
<evidence type="ECO:0000256" key="2">
    <source>
        <dbReference type="ARBA" id="ARBA00004792"/>
    </source>
</evidence>
<feature type="region of interest" description="N-terminal hotdog fold" evidence="10">
    <location>
        <begin position="659"/>
        <end position="777"/>
    </location>
</feature>
<dbReference type="SMART" id="SM01294">
    <property type="entry name" value="PKS_PP_betabranch"/>
    <property type="match status" value="3"/>
</dbReference>
<dbReference type="PANTHER" id="PTHR43775:SF37">
    <property type="entry name" value="SI:DKEY-61P9.11"/>
    <property type="match status" value="1"/>
</dbReference>
<dbReference type="SUPFAM" id="SSF53335">
    <property type="entry name" value="S-adenosyl-L-methionine-dependent methyltransferases"/>
    <property type="match status" value="2"/>
</dbReference>
<reference evidence="14 15" key="1">
    <citation type="journal article" date="2012" name="Proc. Natl. Acad. Sci. U.S.A.">
        <title>Genome streamlining and chemical defense in a coral reef symbiosis.</title>
        <authorList>
            <person name="Kwan J.C."/>
            <person name="Donia M.S."/>
            <person name="Han A.W."/>
            <person name="Hirose E."/>
            <person name="Haygood M.G."/>
            <person name="Schmidt E.W."/>
        </authorList>
    </citation>
    <scope>NUCLEOTIDE SEQUENCE [LARGE SCALE GENOMIC DNA]</scope>
    <source>
        <strain evidence="14 15">L2</strain>
    </source>
</reference>
<feature type="domain" description="Carrier" evidence="11">
    <location>
        <begin position="4840"/>
        <end position="4917"/>
    </location>
</feature>
<dbReference type="InterPro" id="IPR054514">
    <property type="entry name" value="RhiE-like_linker"/>
</dbReference>
<dbReference type="Pfam" id="PF16197">
    <property type="entry name" value="KAsynt_C_assoc"/>
    <property type="match status" value="1"/>
</dbReference>
<dbReference type="PANTHER" id="PTHR43775">
    <property type="entry name" value="FATTY ACID SYNTHASE"/>
    <property type="match status" value="1"/>
</dbReference>
<dbReference type="PATRIC" id="fig|1193729.4.peg.784"/>
<feature type="domain" description="PKS/mFAS DH" evidence="13">
    <location>
        <begin position="659"/>
        <end position="931"/>
    </location>
</feature>
<dbReference type="InterPro" id="IPR018201">
    <property type="entry name" value="Ketoacyl_synth_AS"/>
</dbReference>
<dbReference type="RefSeq" id="WP_015089163.1">
    <property type="nucleotide sequence ID" value="NC_019566.1"/>
</dbReference>
<dbReference type="FunFam" id="3.40.47.10:FF:000019">
    <property type="entry name" value="Polyketide synthase type I"/>
    <property type="match status" value="1"/>
</dbReference>
<dbReference type="GO" id="GO:0006633">
    <property type="term" value="P:fatty acid biosynthetic process"/>
    <property type="evidence" value="ECO:0007669"/>
    <property type="project" value="InterPro"/>
</dbReference>
<dbReference type="Gene3D" id="1.10.1240.100">
    <property type="match status" value="3"/>
</dbReference>
<dbReference type="eggNOG" id="COG0300">
    <property type="taxonomic scope" value="Bacteria"/>
</dbReference>
<comment type="caution">
    <text evidence="10">Lacks conserved residue(s) required for the propagation of feature annotation.</text>
</comment>
<dbReference type="SUPFAM" id="SSF47336">
    <property type="entry name" value="ACP-like"/>
    <property type="match status" value="4"/>
</dbReference>
<dbReference type="InterPro" id="IPR020841">
    <property type="entry name" value="PKS_Beta-ketoAc_synthase_dom"/>
</dbReference>
<evidence type="ECO:0000259" key="13">
    <source>
        <dbReference type="PROSITE" id="PS52019"/>
    </source>
</evidence>
<name>K7YJ43_9PROT</name>
<feature type="region of interest" description="C-terminal hotdog fold" evidence="10">
    <location>
        <begin position="787"/>
        <end position="931"/>
    </location>
</feature>
<evidence type="ECO:0000256" key="7">
    <source>
        <dbReference type="ARBA" id="ARBA00022737"/>
    </source>
</evidence>
<dbReference type="InterPro" id="IPR020806">
    <property type="entry name" value="PKS_PP-bd"/>
</dbReference>
<keyword evidence="8" id="KW-0511">Multifunctional enzyme</keyword>
<feature type="domain" description="Carrier" evidence="11">
    <location>
        <begin position="3113"/>
        <end position="3189"/>
    </location>
</feature>
<dbReference type="SMART" id="SM00825">
    <property type="entry name" value="PKS_KS"/>
    <property type="match status" value="3"/>
</dbReference>
<gene>
    <name evidence="14" type="ORF">A1OE_1496</name>
</gene>
<dbReference type="Pfam" id="PF08242">
    <property type="entry name" value="Methyltransf_12"/>
    <property type="match status" value="2"/>
</dbReference>
<proteinExistence type="predicted"/>
<feature type="region of interest" description="N-terminal hotdog fold" evidence="10">
    <location>
        <begin position="2372"/>
        <end position="2547"/>
    </location>
</feature>
<feature type="region of interest" description="C-terminal hotdog fold" evidence="10">
    <location>
        <begin position="3907"/>
        <end position="4043"/>
    </location>
</feature>
<dbReference type="InterPro" id="IPR014031">
    <property type="entry name" value="Ketoacyl_synth_C"/>
</dbReference>
<dbReference type="GO" id="GO:0031177">
    <property type="term" value="F:phosphopantetheine binding"/>
    <property type="evidence" value="ECO:0007669"/>
    <property type="project" value="InterPro"/>
</dbReference>
<dbReference type="InterPro" id="IPR014030">
    <property type="entry name" value="Ketoacyl_synth_N"/>
</dbReference>
<dbReference type="Pfam" id="PF00109">
    <property type="entry name" value="ketoacyl-synt"/>
    <property type="match status" value="3"/>
</dbReference>
<dbReference type="InterPro" id="IPR036736">
    <property type="entry name" value="ACP-like_sf"/>
</dbReference>
<dbReference type="Pfam" id="PF00550">
    <property type="entry name" value="PP-binding"/>
    <property type="match status" value="4"/>
</dbReference>
<keyword evidence="6" id="KW-0808">Transferase</keyword>
<dbReference type="PROSITE" id="PS00012">
    <property type="entry name" value="PHOSPHOPANTETHEINE"/>
    <property type="match status" value="1"/>
</dbReference>
<keyword evidence="15" id="KW-1185">Reference proteome</keyword>
<keyword evidence="4" id="KW-0963">Cytoplasm</keyword>
<dbReference type="InterPro" id="IPR013217">
    <property type="entry name" value="Methyltransf_12"/>
</dbReference>
<evidence type="ECO:0000256" key="4">
    <source>
        <dbReference type="ARBA" id="ARBA00022490"/>
    </source>
</evidence>
<evidence type="ECO:0000256" key="8">
    <source>
        <dbReference type="ARBA" id="ARBA00023268"/>
    </source>
</evidence>
<evidence type="ECO:0000256" key="9">
    <source>
        <dbReference type="ARBA" id="ARBA00054155"/>
    </source>
</evidence>
<dbReference type="Gene3D" id="3.40.50.720">
    <property type="entry name" value="NAD(P)-binding Rossmann-like Domain"/>
    <property type="match status" value="3"/>
</dbReference>
<dbReference type="Gene3D" id="3.10.129.110">
    <property type="entry name" value="Polyketide synthase dehydratase"/>
    <property type="match status" value="2"/>
</dbReference>
<feature type="region of interest" description="C-terminal hotdog fold" evidence="10">
    <location>
        <begin position="2564"/>
        <end position="2708"/>
    </location>
</feature>
<dbReference type="SMART" id="SM00822">
    <property type="entry name" value="PKS_KR"/>
    <property type="match status" value="2"/>
</dbReference>
<dbReference type="eggNOG" id="COG2227">
    <property type="taxonomic scope" value="Bacteria"/>
</dbReference>
<dbReference type="InterPro" id="IPR042104">
    <property type="entry name" value="PKS_dehydratase_sf"/>
</dbReference>
<dbReference type="Pfam" id="PF02801">
    <property type="entry name" value="Ketoacyl-synt_C"/>
    <property type="match status" value="3"/>
</dbReference>
<feature type="domain" description="Carrier" evidence="11">
    <location>
        <begin position="29"/>
        <end position="106"/>
    </location>
</feature>
<feature type="domain" description="PKS/mFAS DH" evidence="13">
    <location>
        <begin position="2372"/>
        <end position="2708"/>
    </location>
</feature>
<dbReference type="STRING" id="1193729.A1OE_1496"/>
<evidence type="ECO:0000256" key="3">
    <source>
        <dbReference type="ARBA" id="ARBA00022450"/>
    </source>
</evidence>
<keyword evidence="3" id="KW-0596">Phosphopantetheine</keyword>
<feature type="active site" description="Proton donor; for dehydratase activity" evidence="10">
    <location>
        <position position="844"/>
    </location>
</feature>
<evidence type="ECO:0000313" key="14">
    <source>
        <dbReference type="EMBL" id="AFX99665.1"/>
    </source>
</evidence>
<comment type="pathway">
    <text evidence="2">Antibiotic biosynthesis.</text>
</comment>
<dbReference type="Pfam" id="PF22336">
    <property type="entry name" value="RhiE-like_linker"/>
    <property type="match status" value="1"/>
</dbReference>
<dbReference type="InterPro" id="IPR006162">
    <property type="entry name" value="Ppantetheine_attach_site"/>
</dbReference>
<dbReference type="eggNOG" id="COG4221">
    <property type="taxonomic scope" value="Bacteria"/>
</dbReference>
<dbReference type="Gene3D" id="1.10.1200.10">
    <property type="entry name" value="ACP-like"/>
    <property type="match status" value="4"/>
</dbReference>
<accession>K7YJ43</accession>
<evidence type="ECO:0000259" key="11">
    <source>
        <dbReference type="PROSITE" id="PS50075"/>
    </source>
</evidence>
<feature type="domain" description="Ketosynthase family 3 (KS3)" evidence="12">
    <location>
        <begin position="3232"/>
        <end position="3660"/>
    </location>
</feature>
<dbReference type="Pfam" id="PF14765">
    <property type="entry name" value="PS-DH"/>
    <property type="match status" value="3"/>
</dbReference>
<evidence type="ECO:0000256" key="10">
    <source>
        <dbReference type="PROSITE-ProRule" id="PRU01363"/>
    </source>
</evidence>
<dbReference type="SUPFAM" id="SSF51735">
    <property type="entry name" value="NAD(P)-binding Rossmann-fold domains"/>
    <property type="match status" value="3"/>
</dbReference>
<comment type="subcellular location">
    <subcellularLocation>
        <location evidence="1">Cytoplasm</location>
    </subcellularLocation>
</comment>
<dbReference type="eggNOG" id="COG3321">
    <property type="taxonomic scope" value="Bacteria"/>
</dbReference>
<dbReference type="HOGENOM" id="CLU_000022_58_0_5"/>
<protein>
    <submittedName>
        <fullName evidence="14">PtzC</fullName>
    </submittedName>
</protein>
<dbReference type="SMART" id="SM00823">
    <property type="entry name" value="PKS_PP"/>
    <property type="match status" value="4"/>
</dbReference>
<dbReference type="Pfam" id="PF08659">
    <property type="entry name" value="KR"/>
    <property type="match status" value="3"/>
</dbReference>
<dbReference type="GO" id="GO:0005737">
    <property type="term" value="C:cytoplasm"/>
    <property type="evidence" value="ECO:0007669"/>
    <property type="project" value="UniProtKB-SubCell"/>
</dbReference>
<dbReference type="InterPro" id="IPR013968">
    <property type="entry name" value="PKS_KR"/>
</dbReference>
<dbReference type="InterPro" id="IPR036291">
    <property type="entry name" value="NAD(P)-bd_dom_sf"/>
</dbReference>
<dbReference type="PROSITE" id="PS52019">
    <property type="entry name" value="PKS_MFAS_DH"/>
    <property type="match status" value="3"/>
</dbReference>
<dbReference type="GO" id="GO:0004315">
    <property type="term" value="F:3-oxoacyl-[acyl-carrier-protein] synthase activity"/>
    <property type="evidence" value="ECO:0007669"/>
    <property type="project" value="InterPro"/>
</dbReference>
<dbReference type="CDD" id="cd00833">
    <property type="entry name" value="PKS"/>
    <property type="match status" value="3"/>
</dbReference>
<evidence type="ECO:0000259" key="12">
    <source>
        <dbReference type="PROSITE" id="PS52004"/>
    </source>
</evidence>
<evidence type="ECO:0000256" key="6">
    <source>
        <dbReference type="ARBA" id="ARBA00022679"/>
    </source>
</evidence>
<dbReference type="InterPro" id="IPR009081">
    <property type="entry name" value="PP-bd_ACP"/>
</dbReference>
<dbReference type="EMBL" id="CP003539">
    <property type="protein sequence ID" value="AFX99665.1"/>
    <property type="molecule type" value="Genomic_DNA"/>
</dbReference>
<dbReference type="InterPro" id="IPR032821">
    <property type="entry name" value="PKS_assoc"/>
</dbReference>
<dbReference type="InterPro" id="IPR049900">
    <property type="entry name" value="PKS_mFAS_DH"/>
</dbReference>
<organism evidence="14 15">
    <name type="scientific">Candidatus Endolissoclinum faulkneri L2</name>
    <dbReference type="NCBI Taxonomy" id="1193729"/>
    <lineage>
        <taxon>Bacteria</taxon>
        <taxon>Pseudomonadati</taxon>
        <taxon>Pseudomonadota</taxon>
        <taxon>Alphaproteobacteria</taxon>
        <taxon>Rhodospirillales</taxon>
        <taxon>Rhodospirillaceae</taxon>
        <taxon>Candidatus Endolissoclinum</taxon>
    </lineage>
</organism>
<feature type="domain" description="PKS/mFAS DH" evidence="13">
    <location>
        <begin position="3731"/>
        <end position="4043"/>
    </location>
</feature>
<dbReference type="PROSITE" id="PS50075">
    <property type="entry name" value="CARRIER"/>
    <property type="match status" value="4"/>
</dbReference>
<dbReference type="GO" id="GO:0004312">
    <property type="term" value="F:fatty acid synthase activity"/>
    <property type="evidence" value="ECO:0007669"/>
    <property type="project" value="TreeGrafter"/>
</dbReference>
<evidence type="ECO:0000313" key="15">
    <source>
        <dbReference type="Proteomes" id="UP000010077"/>
    </source>
</evidence>
<dbReference type="InterPro" id="IPR029063">
    <property type="entry name" value="SAM-dependent_MTases_sf"/>
</dbReference>
<dbReference type="Gene3D" id="3.40.47.10">
    <property type="match status" value="3"/>
</dbReference>
<feature type="domain" description="Carrier" evidence="11">
    <location>
        <begin position="1766"/>
        <end position="1840"/>
    </location>
</feature>
<dbReference type="CDD" id="cd02440">
    <property type="entry name" value="AdoMet_MTases"/>
    <property type="match status" value="2"/>
</dbReference>
<feature type="active site" description="Proton acceptor; for dehydratase activity" evidence="10">
    <location>
        <position position="701"/>
    </location>
</feature>
<dbReference type="InterPro" id="IPR050091">
    <property type="entry name" value="PKS_NRPS_Biosynth_Enz"/>
</dbReference>
<dbReference type="SUPFAM" id="SSF53901">
    <property type="entry name" value="Thiolase-like"/>
    <property type="match status" value="3"/>
</dbReference>
<feature type="domain" description="Ketosynthase family 3 (KS3)" evidence="12">
    <location>
        <begin position="1875"/>
        <end position="2295"/>
    </location>
</feature>
<dbReference type="PROSITE" id="PS52004">
    <property type="entry name" value="KS3_2"/>
    <property type="match status" value="3"/>
</dbReference>
<dbReference type="InterPro" id="IPR057326">
    <property type="entry name" value="KR_dom"/>
</dbReference>
<evidence type="ECO:0000256" key="1">
    <source>
        <dbReference type="ARBA" id="ARBA00004496"/>
    </source>
</evidence>
<dbReference type="Proteomes" id="UP000010077">
    <property type="component" value="Chromosome"/>
</dbReference>
<comment type="function">
    <text evidence="9">Involved in production of the polyketide antibiotic thailandamide.</text>
</comment>
<dbReference type="Gene3D" id="3.10.129.10">
    <property type="entry name" value="Hotdog Thioesterase"/>
    <property type="match status" value="1"/>
</dbReference>
<dbReference type="Gene3D" id="3.10.129.120">
    <property type="match status" value="1"/>
</dbReference>
<dbReference type="Gene3D" id="3.40.50.150">
    <property type="entry name" value="Vaccinia Virus protein VP39"/>
    <property type="match status" value="2"/>
</dbReference>
<dbReference type="eggNOG" id="COG0236">
    <property type="taxonomic scope" value="Bacteria"/>
</dbReference>
<dbReference type="KEGG" id="thal:A1OE_1496"/>
<feature type="domain" description="Ketosynthase family 3 (KS3)" evidence="12">
    <location>
        <begin position="126"/>
        <end position="546"/>
    </location>
</feature>
<dbReference type="InterPro" id="IPR049551">
    <property type="entry name" value="PKS_DH_C"/>
</dbReference>
<keyword evidence="5" id="KW-0597">Phosphoprotein</keyword>
<feature type="region of interest" description="N-terminal hotdog fold" evidence="10">
    <location>
        <begin position="3731"/>
        <end position="3886"/>
    </location>
</feature>
<dbReference type="PROSITE" id="PS00606">
    <property type="entry name" value="KS3_1"/>
    <property type="match status" value="3"/>
</dbReference>
<keyword evidence="7" id="KW-0677">Repeat</keyword>
<dbReference type="InterPro" id="IPR016039">
    <property type="entry name" value="Thiolase-like"/>
</dbReference>
<sequence length="5014" mass="535677">MISYRDRRIELDKAKYTDADGFIHLKQDVDEVDLKSVLLGIVSKVLGEKIDAEKAVRSFADLGLGSLLSVRLIEEINRAYGLKLGVETVFAHPNPSALVNHVASMIDKHAMPTIISSQKESSFNNRGAVAIIGISGAFGSTSSLSAFSDALMHCESLVHPLSNQRRRLVRPLLGNDNSTFVGGFLKDIELFDAELFGLSPREASAIDPQQRLFLERAYLALENAGYPAARIAGKKVGVYVGASPSGYEQLIESDDGAGDAWGMTGNLTALLASRISYYLDLGGPALTVDTACSSSLVALDLAIQGIKNGDCDMALVGGVSLFLNPISLTLMKRAGMQSKQGRCATFDASADGIVVGEAVVAAVLKPFEQSLIDGDRIDAVVLSTAINQDGRSNGITAPNSTAQTNLICAALDRAGLDADAIDVIEAHGTGTPLGDPVEIAGLFGAFRKRSKGLPAICLGSAKSVLGHASEAAGLVGVANIVAALKAESIPPIFGFTDLNPRIDLSGKPLKVTSAKKVWPRIAGHTRRAGVNSFGLAGTNAHAIIAEGPSVVSESSLSGSFPLLLSAENLDLLAKRAKSLLGWLKGKNISLIDFVGTLALRRSHYSVRAGAIVTSLDEVCGVLAELDQYKLPSICTDPVVLDYLKRGENWIDSCNNLFGNKIICLDLPDQPLAHESLWAFALDATESTRLSLSIEDPKVGDHRVGNQSILHAAALLDIVLDQFGNKINEIAWLRPVIVGKEGAVLILNGGGKSSGLATVEGGENVFSFGASGSPDTINKRVEFSELLAIQAAAVNKIDGGVSEPAPGVWLGPTYRGFDRLSIAPNAAVGSVDLSNSSFPRLRALDAAIQSAVALVASRDGDATCTRMPVRMHELSVLMPIPPLTMHLLAYFNNELSCGVESVVDVSVVGDDGTIAMQLNGLTLHAIDSANQTPVVQQKDPSVCLRQLVWQEYCTSALGGIDLRPTLIIGNGDLLDRVSDCLICSGNVVTRKQALASLAVTEWLADTEGVRRIVLYLPADYSSNTLDRGACCIRSIACSLTTLEAPLDFLILAPGAKDDPVRRALIALAKVSLDKEIDKVTVRTIDCDNDTAIELLLTEPGTSSGEMVVLTNGKRFEQRLKEIIVDRKADNFGRRIVILGGFGRVGRVLANRIAECWKANIVLVGRKEISKERAAYMETLRAKGVQVYGLSIDLTDSLAAEIALCTARDKLGGIDLVIQAVVDPVFGRLSAMPESDMLSGLRAKTTGGMAVKSALEAIGEGRLVVVSSIGAFAGFPGAAGQAVYAAQCAFESVLADATTQVVHWGLWADPSWRPELLAQVRKDGLFPMPEDAAFDAFESALSLQCDTPLVAASLSASVWRALGDVDHLDPALGEPVNFIDQVSNLANTLLGDSLERHVAVESIANRRLLCVMKKNGLLGLPGKEENLTQAIIRFGAPSRLNKLAHAILNLLIAAGAAERCSNGYIRWCETIFDDKDGLEEFAACDEISKAVAFLMADCIDALPKILSGELRGTDVLFPEGSVAKVEPIYKHQPGLKAANVLVAEIVASLYNRSNSLSVLEIGAGTGATTEAIRLRLGNAVEGLSYCYTDVSVGFVRHGEKFHSTPSLTSALLDIEQDPIEQGFIEQSFDVVVASNVLHATTKLDDTLIHVWKLLRPGGILILNENVRLETFATLTFGLLEGWWRSEDPQKRLADGPLLDLARWRLVLSQAGLDVIAELAPGNVPNHASQVVIVSLKAGVESAGFVAPVSSKPIVSASSVDSVTSFKESGLQDTVRQVVAEALGRAADSIDDSLPFADYGVDSIVSPQIAQSLAERFQVTLRSTDLFSYATVDVLSKHIKSLGPIIPDTKPGDIVQSTDTPTFSTPLPSLVSNSPKFDRRIAIIGLAGRFPDAPDVSVFWHNLRDGHCAIRPIKRFFIPETFDVGCDTPTPIYARWAGLIDDFDQFDPLFFKITPSEALTMDPQQRLLLEEAWHAIEDAGLSPDRIVGGRTGVFVGSSANSYVAPGTPAMQTIGGSMAILSARLAYLLDLRGPTFPIDTGCSSSLVALSLARDSLLADQCDLAIVAGVGCNLLSEDILAYLSDAGMASPNGVCYAFDDRANGFVPGEGVGVLILKRLADAENDNDRIRALILGAGINQDGRTSGITAPSASSQTALVRRVWKEANVSAESITLVEAHGTGTRLGDPIEVAALNDAFAAETSKRHFCAIGSVKTNIGHAMAAAGLAGLIKTVLALENRAIPGSLFFEKANRHIDFDSSPLVVARKTMPWSIDGIIGGRRRAGVSSFGFSGTNAHVVLEEAPEMVINDDNIPGPWIFVISAKTNEALNKIALALASHIEQTNDRLGDIAYTLALRREHFRCRRVVIAAKRDELTKALRLVTDKVYSNEIPNFSTSIPKILRDAEIDYLAGNIVDFTLCFPGNSWRLVSLPGYPFARERYWQPIRREAVQASSVVDPQLIVDGNTVTIILAATNWRLDQHRVHGRPMLPAAAMVELIGLAIMAKNESLPHCLADLVWHRPVNVEGNNLLLTLVMNGDEFRMNRGDVLVVEGRVDSFTYQSQVIDTTDFTGTKIDGSYLLSISKARGIAYGERFAILSQIYVGEGMALARLSPNVQATCRTADIIDAAMQAAAGVGLGGEKDNSGSPSGLYVPHALGRIVWLTDEKSSPVHVLATVLRRDVSGALFDITIANENGQVLAKMDKLVARRMEGNNNELCLTTLHAPRWISADERGSPMLDRIVKVSHNWLDSLGDLAAGTRLGVIVKLPAIEYGKLALAKLSLIVRGLSALPSAPIVHLMAILDGDSEAPFVRAVAAALRAVLVENVGWRLALVSGRVNDTQLPTFPSVAYVEDLRITSDDRLERRILHDLGSITTKSSSPLSSDSVVVISGGLGGLGCELASVLSRAGLKPVLLSRRSGQAEVPVVVADVTDKDALEGALATIRNDFGPITAVLHLAGKQLDGIFSTVTSTDIDEVFAAKVTGFITLDDATRSDPIKLFAVFGSTAAEFGSFGQGVYGAANAAVASLAANRPGPGNTLCVAWPLWKSGGMTVPDDLVNMLKREAGLEPLSTELGVNALWNAAHSGEVTPLVLHGIGDVAAGLMRLSTSITPMALPEMQDATPPIDAIGYIASILSEVAAIPLNRIDPELPFEQYGIDSMMITRLNLAMERDLGALPKTLFFEYRTPGEIANYLSHNKASELATIFKPTRLPISSQTTTLPQTSKFNSDTSTIPYLVDREDTEVAIIGIAGIFPGAEDLEVFWEHLRSNTDLIREIPIDRWPLEGFYDPDRENISTSYSKWGGFIEGAEMFDPLFFDMAPVEAEALDPQARKMLEVSWWALEDAGYTRSNLFSSDPNPSLRKGGVFVGLMHSDYQLFAAESRVRGELAITSSGYWNAANRISHFLNLHGPSVAIDTACSASLTAIYSALRALAAGDCTVAIAGGVNLSLHPMKYWVLSKAGFASTDGRCRSFGEGGNGYVPGEGAGAVVLKPLSRAKADGDRIHGVIRASAVNHGGRTSGFTVPNPVAQGQLISDAFKRAGIAPSSVSYVEAHGTGTALGDPIEINGLKRSFGNVVDCPIGSVKSNIGHLESAAGIAALTKVLLQMRHRTLAPSLHANTLNPDLGIEGSGFRVVTKAEPWKPPSDGAPLRAGISSFGAGGSNAHLIVDAPPFLNRKIIKHEALPFPLSARTSNLLKVVAGQLAKFVENSDASLADISFTLVEGREAMKQRAVVVAADRVTLIAGLWLIAEGKDINDFGFFDSQCSAWIKGESVDWRTVLPEGAGRIGLPLTPFERRRCWISTRHDPAFNGLDTIHEVCQVDDPLIVDHVVEGKTIAAGALLISEAVRKLGLKFPFTLSDVSWRHTVTVSSEGLLVNPQREDNHVSILVGSHDDVVASFTISNVVVVPNRETIPVTRRTIKSSEFYSMLATAGVVYGSSFARIKNLSTNAGVAVGDLSQPTDASRGLLDSRILDAALQACAGIIEKDGSGLRPASIGKLNVWRALSDAVQVVVRRRGAGDPLMADISLFDGSGETVATLDRLVLLPTASVANYGPPLRLLRPTKVQITALPARLRAGSVIIVDPYFLRGLADALVSKLKADDNVVYLTDVLTEKMPDNLTEIVYLGGVGGKGTDGVLALMRLCKTLAANRITKDRLLLRVVVEDTPSGAAVTAFAKALSREMEWLQLCLICLPVASQPKQAAEWINVTPDAPQDAEISVHDGIYSRLVLNEIQSTAAESSIVANGRYLIAGGSGGIGRALGRHLAETQGATVWLIGRRPLTVDEQASIADLTYGKISYIQADITDIASMSVALSDIRSGGALDGIIHAALVMEDKLVVDQTEFEVERILAPKTRGIDALMATFDGIKVNSWIAFSSSNAYTANQGQAAYAAASAYLDASVLATGKNARVIDWGLWGDIGRMAGDPRTAGLKRMGVWPIATAEGFAAFKSILAGRDRRVLAMKLVDTLLPALGVEARSSVTPLVEAMEEMTQNEPPVAAFDSSPLQAVDAYAIASLAEYLDGVPSMMPIPEMQRLANAIDILRMEATGSAEEMKRRVEAAGKGTTPYVVLLDHALPHLREVVEGSITAASILFPDGSDRLVAPIYKGNPLIDWLQRLAARAVAAAVQDKLIRDPSRPIRVVEIGAGTAGTTGFVLEEIAPFINQGVSYTFTDIGPSFLVAARRQFADIPNFEVKLLDVSRSVADQGFDNASVDVVLAANVVHATPCIAETLSNIAQLLTHDGVLVLKEATGIHAINTLTFGLTAEWWGYSDPQSRMSGGPLLSRAGWRLALTEVGYRNISIAGLPGDIDGLGAESVIVSVASNVARVAIKALPQEEKVVRSSNLSQVKAGEVHSSIENKLIASVAEALHLDPNEIDLSASFADYGADSIISVELVRKINESFGIELKTTALFNFATVRDLARYITLEFGDQSVLQQAVLNDKDELVVRVDETRSRTNRLREIIDRRRTAAPVNAEADFLAREAQNVVDTNQEKLSAMSMENLLKSLEVGEIDLKKAYEIEISKDV</sequence>